<dbReference type="PANTHER" id="PTHR22835">
    <property type="entry name" value="ZINC FINGER FYVE DOMAIN CONTAINING PROTEIN"/>
    <property type="match status" value="1"/>
</dbReference>
<dbReference type="Gene3D" id="3.40.50.1110">
    <property type="entry name" value="SGNH hydrolase"/>
    <property type="match status" value="1"/>
</dbReference>
<dbReference type="GO" id="GO:0016788">
    <property type="term" value="F:hydrolase activity, acting on ester bonds"/>
    <property type="evidence" value="ECO:0007669"/>
    <property type="project" value="InterPro"/>
</dbReference>
<dbReference type="OrthoDB" id="1600564at2759"/>
<proteinExistence type="inferred from homology"/>
<evidence type="ECO:0000256" key="4">
    <source>
        <dbReference type="ARBA" id="ARBA00023180"/>
    </source>
</evidence>
<name>A0A833QYB4_9POAL</name>
<comment type="similarity">
    <text evidence="1">Belongs to the 'GDSL' lipolytic enzyme family.</text>
</comment>
<comment type="caution">
    <text evidence="6">The sequence shown here is derived from an EMBL/GenBank/DDBJ whole genome shotgun (WGS) entry which is preliminary data.</text>
</comment>
<feature type="chain" id="PRO_5032419144" evidence="5">
    <location>
        <begin position="19"/>
        <end position="296"/>
    </location>
</feature>
<dbReference type="InterPro" id="IPR035669">
    <property type="entry name" value="SGNH_plant_lipase-like"/>
</dbReference>
<reference evidence="6" key="1">
    <citation type="submission" date="2020-01" db="EMBL/GenBank/DDBJ databases">
        <title>Genome sequence of Kobresia littledalei, the first chromosome-level genome in the family Cyperaceae.</title>
        <authorList>
            <person name="Qu G."/>
        </authorList>
    </citation>
    <scope>NUCLEOTIDE SEQUENCE</scope>
    <source>
        <strain evidence="6">C.B.Clarke</strain>
        <tissue evidence="6">Leaf</tissue>
    </source>
</reference>
<keyword evidence="3" id="KW-0378">Hydrolase</keyword>
<dbReference type="Pfam" id="PF00657">
    <property type="entry name" value="Lipase_GDSL"/>
    <property type="match status" value="1"/>
</dbReference>
<organism evidence="6 7">
    <name type="scientific">Carex littledalei</name>
    <dbReference type="NCBI Taxonomy" id="544730"/>
    <lineage>
        <taxon>Eukaryota</taxon>
        <taxon>Viridiplantae</taxon>
        <taxon>Streptophyta</taxon>
        <taxon>Embryophyta</taxon>
        <taxon>Tracheophyta</taxon>
        <taxon>Spermatophyta</taxon>
        <taxon>Magnoliopsida</taxon>
        <taxon>Liliopsida</taxon>
        <taxon>Poales</taxon>
        <taxon>Cyperaceae</taxon>
        <taxon>Cyperoideae</taxon>
        <taxon>Cariceae</taxon>
        <taxon>Carex</taxon>
        <taxon>Carex subgen. Euthyceras</taxon>
    </lineage>
</organism>
<evidence type="ECO:0000256" key="1">
    <source>
        <dbReference type="ARBA" id="ARBA00008668"/>
    </source>
</evidence>
<dbReference type="Proteomes" id="UP000623129">
    <property type="component" value="Unassembled WGS sequence"/>
</dbReference>
<gene>
    <name evidence="6" type="ORF">FCM35_KLT05640</name>
</gene>
<evidence type="ECO:0000256" key="2">
    <source>
        <dbReference type="ARBA" id="ARBA00022729"/>
    </source>
</evidence>
<evidence type="ECO:0000256" key="3">
    <source>
        <dbReference type="ARBA" id="ARBA00022801"/>
    </source>
</evidence>
<dbReference type="PANTHER" id="PTHR22835:SF659">
    <property type="entry name" value="GDSL LIPASE_ACYLHYDROLASE, PUTATIVE (AFU_ORTHOLOGUE AFUA_2G00510)-RELATED"/>
    <property type="match status" value="1"/>
</dbReference>
<evidence type="ECO:0000313" key="6">
    <source>
        <dbReference type="EMBL" id="KAF3328562.1"/>
    </source>
</evidence>
<keyword evidence="4" id="KW-0325">Glycoprotein</keyword>
<evidence type="ECO:0000256" key="5">
    <source>
        <dbReference type="SAM" id="SignalP"/>
    </source>
</evidence>
<accession>A0A833QYB4</accession>
<keyword evidence="7" id="KW-1185">Reference proteome</keyword>
<dbReference type="InterPro" id="IPR001087">
    <property type="entry name" value="GDSL"/>
</dbReference>
<dbReference type="EMBL" id="SWLB01000015">
    <property type="protein sequence ID" value="KAF3328562.1"/>
    <property type="molecule type" value="Genomic_DNA"/>
</dbReference>
<sequence>MSLSLLFLFLFISIHCHANNDSNKYTSLFSFGDSYTDTGNYVILATPTVPDIRINKLPYGMNFLHYPTGRCSDGRLVVDYIAQTLGIPLVQPYLAHNGSFLRGANFAVAGATTIETAFFLKNNLTTQQLLKSSLNFQLGWFDELKPSLCKSPEACKAYFSRSLFLFGEFGANDYTYFLQGGLSLQQVLAFVPEVIKTISLAIEHVISQGAVSIAVSGQLPTGCIPLVLTLFASRHKYDYDEQTGCSKKFNYLALYHNALLEESLKQLRGKYPQVKITYADYYKPVLNLVKSPELYE</sequence>
<dbReference type="InterPro" id="IPR036514">
    <property type="entry name" value="SGNH_hydro_sf"/>
</dbReference>
<protein>
    <submittedName>
        <fullName evidence="6">GDSL esterase/lipase</fullName>
    </submittedName>
</protein>
<dbReference type="CDD" id="cd01837">
    <property type="entry name" value="SGNH_plant_lipase_like"/>
    <property type="match status" value="1"/>
</dbReference>
<feature type="signal peptide" evidence="5">
    <location>
        <begin position="1"/>
        <end position="18"/>
    </location>
</feature>
<evidence type="ECO:0000313" key="7">
    <source>
        <dbReference type="Proteomes" id="UP000623129"/>
    </source>
</evidence>
<keyword evidence="2 5" id="KW-0732">Signal</keyword>
<dbReference type="AlphaFoldDB" id="A0A833QYB4"/>